<reference evidence="8" key="1">
    <citation type="submission" date="2022-08" db="EMBL/GenBank/DDBJ databases">
        <authorList>
            <person name="Gutierrez-Valencia J."/>
        </authorList>
    </citation>
    <scope>NUCLEOTIDE SEQUENCE</scope>
</reference>
<sequence length="146" mass="16698">MQRKVQKVFLEMGSPIESHAAAALTPYAFQKLQDELVLAPQYASFPLDEYCFQVRRHTELNGGCKVISDPCQEHIRCSCNQFDFSGFLCRHVLRVLSSSNCFHIPDQYLPNRWCVNVLSSTAHSERIHHQQLVTSELVAESSEIEE</sequence>
<dbReference type="GO" id="GO:0008270">
    <property type="term" value="F:zinc ion binding"/>
    <property type="evidence" value="ECO:0007669"/>
    <property type="project" value="UniProtKB-UniRule"/>
</dbReference>
<keyword evidence="3 5" id="KW-0863">Zinc-finger</keyword>
<evidence type="ECO:0000313" key="9">
    <source>
        <dbReference type="Proteomes" id="UP001154282"/>
    </source>
</evidence>
<dbReference type="PANTHER" id="PTHR31669">
    <property type="entry name" value="PROTEIN FAR1-RELATED SEQUENCE 10-RELATED"/>
    <property type="match status" value="1"/>
</dbReference>
<dbReference type="PANTHER" id="PTHR31669:SF291">
    <property type="entry name" value="PROTEIN FAR1-RELATED SEQUENCE"/>
    <property type="match status" value="1"/>
</dbReference>
<dbReference type="EMBL" id="CAMGYJ010000008">
    <property type="protein sequence ID" value="CAI0467111.1"/>
    <property type="molecule type" value="Genomic_DNA"/>
</dbReference>
<protein>
    <recommendedName>
        <fullName evidence="6">Protein FAR1-RELATED SEQUENCE</fullName>
    </recommendedName>
</protein>
<comment type="subcellular location">
    <subcellularLocation>
        <location evidence="6">Nucleus</location>
    </subcellularLocation>
</comment>
<dbReference type="InterPro" id="IPR031052">
    <property type="entry name" value="FHY3/FAR1"/>
</dbReference>
<dbReference type="Proteomes" id="UP001154282">
    <property type="component" value="Unassembled WGS sequence"/>
</dbReference>
<dbReference type="Pfam" id="PF04434">
    <property type="entry name" value="SWIM"/>
    <property type="match status" value="1"/>
</dbReference>
<dbReference type="PROSITE" id="PS50966">
    <property type="entry name" value="ZF_SWIM"/>
    <property type="match status" value="1"/>
</dbReference>
<dbReference type="AlphaFoldDB" id="A0AAV0P9W6"/>
<dbReference type="InterPro" id="IPR006564">
    <property type="entry name" value="Znf_PMZ"/>
</dbReference>
<comment type="caution">
    <text evidence="8">The sequence shown here is derived from an EMBL/GenBank/DDBJ whole genome shotgun (WGS) entry which is preliminary data.</text>
</comment>
<organism evidence="8 9">
    <name type="scientific">Linum tenue</name>
    <dbReference type="NCBI Taxonomy" id="586396"/>
    <lineage>
        <taxon>Eukaryota</taxon>
        <taxon>Viridiplantae</taxon>
        <taxon>Streptophyta</taxon>
        <taxon>Embryophyta</taxon>
        <taxon>Tracheophyta</taxon>
        <taxon>Spermatophyta</taxon>
        <taxon>Magnoliopsida</taxon>
        <taxon>eudicotyledons</taxon>
        <taxon>Gunneridae</taxon>
        <taxon>Pentapetalae</taxon>
        <taxon>rosids</taxon>
        <taxon>fabids</taxon>
        <taxon>Malpighiales</taxon>
        <taxon>Linaceae</taxon>
        <taxon>Linum</taxon>
    </lineage>
</organism>
<dbReference type="InterPro" id="IPR007527">
    <property type="entry name" value="Znf_SWIM"/>
</dbReference>
<evidence type="ECO:0000256" key="1">
    <source>
        <dbReference type="ARBA" id="ARBA00005889"/>
    </source>
</evidence>
<proteinExistence type="inferred from homology"/>
<keyword evidence="2 6" id="KW-0479">Metal-binding</keyword>
<comment type="similarity">
    <text evidence="1 6">Belongs to the FHY3/FAR1 family.</text>
</comment>
<evidence type="ECO:0000313" key="8">
    <source>
        <dbReference type="EMBL" id="CAI0467111.1"/>
    </source>
</evidence>
<keyword evidence="9" id="KW-1185">Reference proteome</keyword>
<evidence type="ECO:0000256" key="4">
    <source>
        <dbReference type="ARBA" id="ARBA00022833"/>
    </source>
</evidence>
<evidence type="ECO:0000256" key="6">
    <source>
        <dbReference type="RuleBase" id="RU367018"/>
    </source>
</evidence>
<comment type="function">
    <text evidence="6">Putative transcription activator involved in regulating light control of development.</text>
</comment>
<evidence type="ECO:0000256" key="5">
    <source>
        <dbReference type="PROSITE-ProRule" id="PRU00325"/>
    </source>
</evidence>
<dbReference type="GO" id="GO:0005634">
    <property type="term" value="C:nucleus"/>
    <property type="evidence" value="ECO:0007669"/>
    <property type="project" value="UniProtKB-SubCell"/>
</dbReference>
<evidence type="ECO:0000256" key="2">
    <source>
        <dbReference type="ARBA" id="ARBA00022723"/>
    </source>
</evidence>
<feature type="domain" description="SWIM-type" evidence="7">
    <location>
        <begin position="52"/>
        <end position="100"/>
    </location>
</feature>
<gene>
    <name evidence="8" type="ORF">LITE_LOCUS37315</name>
</gene>
<name>A0AAV0P9W6_9ROSI</name>
<keyword evidence="4 6" id="KW-0862">Zinc</keyword>
<dbReference type="SMART" id="SM00575">
    <property type="entry name" value="ZnF_PMZ"/>
    <property type="match status" value="1"/>
</dbReference>
<evidence type="ECO:0000256" key="3">
    <source>
        <dbReference type="ARBA" id="ARBA00022771"/>
    </source>
</evidence>
<evidence type="ECO:0000259" key="7">
    <source>
        <dbReference type="PROSITE" id="PS50966"/>
    </source>
</evidence>
<keyword evidence="6" id="KW-0539">Nucleus</keyword>
<accession>A0AAV0P9W6</accession>
<dbReference type="GO" id="GO:0006355">
    <property type="term" value="P:regulation of DNA-templated transcription"/>
    <property type="evidence" value="ECO:0007669"/>
    <property type="project" value="UniProtKB-UniRule"/>
</dbReference>